<dbReference type="RefSeq" id="WP_146646145.1">
    <property type="nucleotide sequence ID" value="NZ_CP012333.1"/>
</dbReference>
<reference evidence="2 3" key="1">
    <citation type="submission" date="2015-08" db="EMBL/GenBank/DDBJ databases">
        <authorList>
            <person name="Babu N.S."/>
            <person name="Beckwith C.J."/>
            <person name="Beseler K.G."/>
            <person name="Brison A."/>
            <person name="Carone J.V."/>
            <person name="Caskin T.P."/>
            <person name="Diamond M."/>
            <person name="Durham M.E."/>
            <person name="Foxe J.M."/>
            <person name="Go M."/>
            <person name="Henderson B.A."/>
            <person name="Jones I.B."/>
            <person name="McGettigan J.A."/>
            <person name="Micheletti S.J."/>
            <person name="Nasrallah M.E."/>
            <person name="Ortiz D."/>
            <person name="Piller C.R."/>
            <person name="Privatt S.R."/>
            <person name="Schneider S.L."/>
            <person name="Sharp S."/>
            <person name="Smith T.C."/>
            <person name="Stanton J.D."/>
            <person name="Ullery H.E."/>
            <person name="Wilson R.J."/>
            <person name="Serrano M.G."/>
            <person name="Buck G."/>
            <person name="Lee V."/>
            <person name="Wang Y."/>
            <person name="Carvalho R."/>
            <person name="Voegtly L."/>
            <person name="Shi R."/>
            <person name="Duckworth R."/>
            <person name="Johnson A."/>
            <person name="Loviza R."/>
            <person name="Walstead R."/>
            <person name="Shah Z."/>
            <person name="Kiflezghi M."/>
            <person name="Wade K."/>
            <person name="Ball S.L."/>
            <person name="Bradley K.W."/>
            <person name="Asai D.J."/>
            <person name="Bowman C.A."/>
            <person name="Russell D.A."/>
            <person name="Pope W.H."/>
            <person name="Jacobs-Sera D."/>
            <person name="Hendrix R.W."/>
            <person name="Hatfull G.F."/>
        </authorList>
    </citation>
    <scope>NUCLEOTIDE SEQUENCE [LARGE SCALE GENOMIC DNA]</scope>
    <source>
        <strain evidence="2 3">DSM 27648</strain>
    </source>
</reference>
<feature type="chain" id="PRO_5005465995" description="Lipoprotein" evidence="1">
    <location>
        <begin position="23"/>
        <end position="191"/>
    </location>
</feature>
<accession>A0A0K1PN85</accession>
<feature type="signal peptide" evidence="1">
    <location>
        <begin position="1"/>
        <end position="22"/>
    </location>
</feature>
<dbReference type="KEGG" id="llu:AKJ09_01238"/>
<dbReference type="AlphaFoldDB" id="A0A0K1PN85"/>
<dbReference type="PROSITE" id="PS51257">
    <property type="entry name" value="PROKAR_LIPOPROTEIN"/>
    <property type="match status" value="1"/>
</dbReference>
<keyword evidence="3" id="KW-1185">Reference proteome</keyword>
<sequence>MRARIAIITASILTASAGTFLAGCSVNGDDDGAGTSAAAITDAWSKTLTCDDGAAFLDTDDNDARHAQFVVRNRDIVGYLSSKVNHIQNANREVILQGYTTAPIETVDDFETLTDSTDRFDTWKNFDSTVIVRVTASAHRELDGRVRLAFDEVTTHRSCSGYVDEIYCRNGEWSETYEVRELANWVFQGCH</sequence>
<evidence type="ECO:0008006" key="4">
    <source>
        <dbReference type="Google" id="ProtNLM"/>
    </source>
</evidence>
<proteinExistence type="predicted"/>
<name>A0A0K1PN85_9BACT</name>
<evidence type="ECO:0000313" key="2">
    <source>
        <dbReference type="EMBL" id="AKU94574.1"/>
    </source>
</evidence>
<evidence type="ECO:0000313" key="3">
    <source>
        <dbReference type="Proteomes" id="UP000064967"/>
    </source>
</evidence>
<protein>
    <recommendedName>
        <fullName evidence="4">Lipoprotein</fullName>
    </recommendedName>
</protein>
<organism evidence="2 3">
    <name type="scientific">Labilithrix luteola</name>
    <dbReference type="NCBI Taxonomy" id="1391654"/>
    <lineage>
        <taxon>Bacteria</taxon>
        <taxon>Pseudomonadati</taxon>
        <taxon>Myxococcota</taxon>
        <taxon>Polyangia</taxon>
        <taxon>Polyangiales</taxon>
        <taxon>Labilitrichaceae</taxon>
        <taxon>Labilithrix</taxon>
    </lineage>
</organism>
<keyword evidence="1" id="KW-0732">Signal</keyword>
<evidence type="ECO:0000256" key="1">
    <source>
        <dbReference type="SAM" id="SignalP"/>
    </source>
</evidence>
<dbReference type="Proteomes" id="UP000064967">
    <property type="component" value="Chromosome"/>
</dbReference>
<dbReference type="EMBL" id="CP012333">
    <property type="protein sequence ID" value="AKU94574.1"/>
    <property type="molecule type" value="Genomic_DNA"/>
</dbReference>
<gene>
    <name evidence="2" type="ORF">AKJ09_01238</name>
</gene>